<evidence type="ECO:0000313" key="5">
    <source>
        <dbReference type="EMBL" id="CAF1565867.1"/>
    </source>
</evidence>
<dbReference type="Gene3D" id="1.10.840.10">
    <property type="entry name" value="Ras guanine-nucleotide exchange factors catalytic domain"/>
    <property type="match status" value="1"/>
</dbReference>
<dbReference type="PANTHER" id="PTHR23113">
    <property type="entry name" value="GUANINE NUCLEOTIDE EXCHANGE FACTOR"/>
    <property type="match status" value="1"/>
</dbReference>
<dbReference type="SUPFAM" id="SSF48366">
    <property type="entry name" value="Ras GEF"/>
    <property type="match status" value="1"/>
</dbReference>
<dbReference type="InterPro" id="IPR008937">
    <property type="entry name" value="Ras-like_GEF"/>
</dbReference>
<keyword evidence="1 2" id="KW-0344">Guanine-nucleotide releasing factor</keyword>
<evidence type="ECO:0000313" key="6">
    <source>
        <dbReference type="Proteomes" id="UP000663870"/>
    </source>
</evidence>
<dbReference type="Proteomes" id="UP000663870">
    <property type="component" value="Unassembled WGS sequence"/>
</dbReference>
<comment type="caution">
    <text evidence="5">The sequence shown here is derived from an EMBL/GenBank/DDBJ whole genome shotgun (WGS) entry which is preliminary data.</text>
</comment>
<evidence type="ECO:0000256" key="1">
    <source>
        <dbReference type="ARBA" id="ARBA00022658"/>
    </source>
</evidence>
<dbReference type="EMBL" id="CAJNOL010003524">
    <property type="protein sequence ID" value="CAF1565867.1"/>
    <property type="molecule type" value="Genomic_DNA"/>
</dbReference>
<gene>
    <name evidence="5" type="ORF">JXQ802_LOCUS44761</name>
    <name evidence="4" type="ORF">PYM288_LOCUS29302</name>
</gene>
<dbReference type="GO" id="GO:0005085">
    <property type="term" value="F:guanyl-nucleotide exchange factor activity"/>
    <property type="evidence" value="ECO:0007669"/>
    <property type="project" value="UniProtKB-KW"/>
</dbReference>
<evidence type="ECO:0000256" key="2">
    <source>
        <dbReference type="PROSITE-ProRule" id="PRU00168"/>
    </source>
</evidence>
<dbReference type="AlphaFoldDB" id="A0A815Y471"/>
<evidence type="ECO:0000259" key="3">
    <source>
        <dbReference type="PROSITE" id="PS50009"/>
    </source>
</evidence>
<dbReference type="InterPro" id="IPR023578">
    <property type="entry name" value="Ras_GEF_dom_sf"/>
</dbReference>
<dbReference type="EMBL" id="CAJNOH010002361">
    <property type="protein sequence ID" value="CAF1289236.1"/>
    <property type="molecule type" value="Genomic_DNA"/>
</dbReference>
<accession>A0A815Y471</accession>
<protein>
    <recommendedName>
        <fullName evidence="3">Ras-GEF domain-containing protein</fullName>
    </recommendedName>
</protein>
<dbReference type="InterPro" id="IPR036964">
    <property type="entry name" value="RASGEF_cat_dom_sf"/>
</dbReference>
<dbReference type="InterPro" id="IPR001895">
    <property type="entry name" value="RASGEF_cat_dom"/>
</dbReference>
<dbReference type="GO" id="GO:0007265">
    <property type="term" value="P:Ras protein signal transduction"/>
    <property type="evidence" value="ECO:0007669"/>
    <property type="project" value="TreeGrafter"/>
</dbReference>
<dbReference type="GO" id="GO:0005886">
    <property type="term" value="C:plasma membrane"/>
    <property type="evidence" value="ECO:0007669"/>
    <property type="project" value="TreeGrafter"/>
</dbReference>
<evidence type="ECO:0000313" key="4">
    <source>
        <dbReference type="EMBL" id="CAF1289236.1"/>
    </source>
</evidence>
<proteinExistence type="predicted"/>
<feature type="domain" description="Ras-GEF" evidence="3">
    <location>
        <begin position="31"/>
        <end position="240"/>
    </location>
</feature>
<dbReference type="SMART" id="SM00147">
    <property type="entry name" value="RasGEF"/>
    <property type="match status" value="1"/>
</dbReference>
<dbReference type="PROSITE" id="PS50009">
    <property type="entry name" value="RASGEF_CAT"/>
    <property type="match status" value="1"/>
</dbReference>
<dbReference type="PANTHER" id="PTHR23113:SF368">
    <property type="entry name" value="CELL DIVISION CONTROL PROTEIN 25"/>
    <property type="match status" value="1"/>
</dbReference>
<organism evidence="5 6">
    <name type="scientific">Rotaria sordida</name>
    <dbReference type="NCBI Taxonomy" id="392033"/>
    <lineage>
        <taxon>Eukaryota</taxon>
        <taxon>Metazoa</taxon>
        <taxon>Spiralia</taxon>
        <taxon>Gnathifera</taxon>
        <taxon>Rotifera</taxon>
        <taxon>Eurotatoria</taxon>
        <taxon>Bdelloidea</taxon>
        <taxon>Philodinida</taxon>
        <taxon>Philodinidae</taxon>
        <taxon>Rotaria</taxon>
    </lineage>
</organism>
<name>A0A815Y471_9BILA</name>
<dbReference type="Pfam" id="PF00617">
    <property type="entry name" value="RasGEF"/>
    <property type="match status" value="1"/>
</dbReference>
<dbReference type="Proteomes" id="UP000663854">
    <property type="component" value="Unassembled WGS sequence"/>
</dbReference>
<sequence length="240" mass="29013">MISIKSKQLRRSLYPIKIDIKFDVHDIRKYPAIDIADELTLINQNFLLNIKPEELFNFAFLSTEKKILAPNITSMLEFYDKTVALFATQILRQKTDKLRASVIIHLFSVVQQLYIKNHDIHSIRIILATFDHPSIFRLRETWRKFRIQKPKFYTALKYLWNVFSQENNWDDYHSWLEQKFIKDCLNKNQPMLLFIGYLLSKMIIDHYRYYEISNHNKNEKSSRVHMTFIEYIKSSPKHYK</sequence>
<reference evidence="5" key="1">
    <citation type="submission" date="2021-02" db="EMBL/GenBank/DDBJ databases">
        <authorList>
            <person name="Nowell W R."/>
        </authorList>
    </citation>
    <scope>NUCLEOTIDE SEQUENCE</scope>
</reference>
<keyword evidence="6" id="KW-1185">Reference proteome</keyword>